<organism evidence="2 3">
    <name type="scientific">Maliponia aquimaris</name>
    <dbReference type="NCBI Taxonomy" id="1673631"/>
    <lineage>
        <taxon>Bacteria</taxon>
        <taxon>Pseudomonadati</taxon>
        <taxon>Pseudomonadota</taxon>
        <taxon>Alphaproteobacteria</taxon>
        <taxon>Rhodobacterales</taxon>
        <taxon>Paracoccaceae</taxon>
        <taxon>Maliponia</taxon>
    </lineage>
</organism>
<accession>A0A238L5N0</accession>
<keyword evidence="3" id="KW-1185">Reference proteome</keyword>
<dbReference type="AlphaFoldDB" id="A0A238L5N0"/>
<name>A0A238L5N0_9RHOB</name>
<sequence>MNMLATRLHHGTAVGHRPCRCRRCRAAARMEATSAPALPSFPLHPGIPAAPGTPAGQLVLRDWGGWGNGVRLSNLLRAAAWLDETMKHARRARPSAEMIRRLPVRLRPFFRPGLRLYRISLGGRIRPIDIGMTTIPAGFRVLKHFTPPSQIRSPSIRKGKGRYSQMSPRVPDRSKAMVHLSTFKKPLRYGTTGDRRMLHAYEIVLQRQERTDTYAPRTWTFEE</sequence>
<evidence type="ECO:0000313" key="3">
    <source>
        <dbReference type="Proteomes" id="UP000207598"/>
    </source>
</evidence>
<evidence type="ECO:0000256" key="1">
    <source>
        <dbReference type="SAM" id="MobiDB-lite"/>
    </source>
</evidence>
<evidence type="ECO:0000313" key="2">
    <source>
        <dbReference type="EMBL" id="SMX50309.1"/>
    </source>
</evidence>
<dbReference type="Proteomes" id="UP000207598">
    <property type="component" value="Unassembled WGS sequence"/>
</dbReference>
<gene>
    <name evidence="2" type="ORF">MAA8898_04713</name>
</gene>
<protein>
    <submittedName>
        <fullName evidence="2">Uncharacterized protein</fullName>
    </submittedName>
</protein>
<proteinExistence type="predicted"/>
<feature type="region of interest" description="Disordered" evidence="1">
    <location>
        <begin position="150"/>
        <end position="171"/>
    </location>
</feature>
<reference evidence="2 3" key="1">
    <citation type="submission" date="2017-05" db="EMBL/GenBank/DDBJ databases">
        <authorList>
            <person name="Song R."/>
            <person name="Chenine A.L."/>
            <person name="Ruprecht R.M."/>
        </authorList>
    </citation>
    <scope>NUCLEOTIDE SEQUENCE [LARGE SCALE GENOMIC DNA]</scope>
    <source>
        <strain evidence="2 3">CECT 8898</strain>
    </source>
</reference>
<dbReference type="EMBL" id="FXYF01000021">
    <property type="protein sequence ID" value="SMX50309.1"/>
    <property type="molecule type" value="Genomic_DNA"/>
</dbReference>